<accession>A0A842HBJ3</accession>
<dbReference type="InterPro" id="IPR021322">
    <property type="entry name" value="DUF2924"/>
</dbReference>
<reference evidence="1 2" key="1">
    <citation type="submission" date="2020-07" db="EMBL/GenBank/DDBJ databases">
        <authorList>
            <person name="Feng X."/>
        </authorList>
    </citation>
    <scope>NUCLEOTIDE SEQUENCE [LARGE SCALE GENOMIC DNA]</scope>
    <source>
        <strain evidence="1 2">JCM31066</strain>
    </source>
</reference>
<keyword evidence="2" id="KW-1185">Reference proteome</keyword>
<evidence type="ECO:0000313" key="2">
    <source>
        <dbReference type="Proteomes" id="UP000546464"/>
    </source>
</evidence>
<dbReference type="AlphaFoldDB" id="A0A842HBJ3"/>
<evidence type="ECO:0000313" key="1">
    <source>
        <dbReference type="EMBL" id="MBC2593529.1"/>
    </source>
</evidence>
<protein>
    <submittedName>
        <fullName evidence="1">DUF2924 domain-containing protein</fullName>
    </submittedName>
</protein>
<name>A0A842HBJ3_9BACT</name>
<dbReference type="EMBL" id="JACHVB010000014">
    <property type="protein sequence ID" value="MBC2593529.1"/>
    <property type="molecule type" value="Genomic_DNA"/>
</dbReference>
<proteinExistence type="predicted"/>
<gene>
    <name evidence="1" type="ORF">H5P28_04565</name>
</gene>
<comment type="caution">
    <text evidence="1">The sequence shown here is derived from an EMBL/GenBank/DDBJ whole genome shotgun (WGS) entry which is preliminary data.</text>
</comment>
<dbReference type="Proteomes" id="UP000546464">
    <property type="component" value="Unassembled WGS sequence"/>
</dbReference>
<sequence length="167" mass="18947">MLKMKEIVSKIDLKVLARELDRLSVGALRERFLAVMGYPSKSRNRSFLVRKILWGTQAKTTGDISASARELAIRLADERDVITRLPAVELPAQVSKRKKAYRFSPTHDSRLPVPGAVLIREYNDRQIRVTVGADDFEFEGKRYKSLSAIAREVTGGSYNGFLFFKLK</sequence>
<dbReference type="RefSeq" id="WP_185674536.1">
    <property type="nucleotide sequence ID" value="NZ_JACHVB010000014.1"/>
</dbReference>
<dbReference type="Pfam" id="PF11149">
    <property type="entry name" value="DUF2924"/>
    <property type="match status" value="1"/>
</dbReference>
<organism evidence="1 2">
    <name type="scientific">Ruficoccus amylovorans</name>
    <dbReference type="NCBI Taxonomy" id="1804625"/>
    <lineage>
        <taxon>Bacteria</taxon>
        <taxon>Pseudomonadati</taxon>
        <taxon>Verrucomicrobiota</taxon>
        <taxon>Opitutia</taxon>
        <taxon>Puniceicoccales</taxon>
        <taxon>Cerasicoccaceae</taxon>
        <taxon>Ruficoccus</taxon>
    </lineage>
</organism>